<dbReference type="InterPro" id="IPR012093">
    <property type="entry name" value="Pirin"/>
</dbReference>
<dbReference type="InterPro" id="IPR014710">
    <property type="entry name" value="RmlC-like_jellyroll"/>
</dbReference>
<proteinExistence type="inferred from homology"/>
<comment type="similarity">
    <text evidence="1 2">Belongs to the pirin family.</text>
</comment>
<dbReference type="InterPro" id="IPR008778">
    <property type="entry name" value="Pirin_C_dom"/>
</dbReference>
<feature type="domain" description="Pirin C-terminal" evidence="4">
    <location>
        <begin position="180"/>
        <end position="286"/>
    </location>
</feature>
<sequence length="300" mass="32881">METQLAKPSDLALTRQLVSIQTPAPQPGFLGPGHTARPVIQVSYSDSDPFIMLMDDWLDKRDDEPVGGPHPHAGFETVSLLLEGEIGGSPHRMKGGDFQLMTAGSGIIHTETIDTKTKMRLLQLWLTLPAKDRWATPRVQDLPVEHVPTLTENGVTIRLYSGTFAGLTSPVQNYVPLIIADIQLQPGINITQQLPASFTTFLYVIGGSVAVGEKQKILHQHQVGWLDRFSDDALSDLELTAGGAGGRVVLYAGQPQHDPIVSHGPFIGDTPDDIKRLYQEFRQGNMKHVSTLPEALKIQY</sequence>
<dbReference type="Proteomes" id="UP001500936">
    <property type="component" value="Unassembled WGS sequence"/>
</dbReference>
<protein>
    <submittedName>
        <fullName evidence="5">Pirin family protein</fullName>
    </submittedName>
</protein>
<evidence type="ECO:0000313" key="5">
    <source>
        <dbReference type="EMBL" id="GAA4418576.1"/>
    </source>
</evidence>
<name>A0ABP8KXB9_9BACT</name>
<dbReference type="InterPro" id="IPR011051">
    <property type="entry name" value="RmlC_Cupin_sf"/>
</dbReference>
<evidence type="ECO:0000256" key="2">
    <source>
        <dbReference type="RuleBase" id="RU003457"/>
    </source>
</evidence>
<evidence type="ECO:0000256" key="1">
    <source>
        <dbReference type="ARBA" id="ARBA00008416"/>
    </source>
</evidence>
<organism evidence="5 6">
    <name type="scientific">Nibrella viscosa</name>
    <dbReference type="NCBI Taxonomy" id="1084524"/>
    <lineage>
        <taxon>Bacteria</taxon>
        <taxon>Pseudomonadati</taxon>
        <taxon>Bacteroidota</taxon>
        <taxon>Cytophagia</taxon>
        <taxon>Cytophagales</taxon>
        <taxon>Spirosomataceae</taxon>
        <taxon>Nibrella</taxon>
    </lineage>
</organism>
<dbReference type="PANTHER" id="PTHR13903:SF8">
    <property type="entry name" value="PIRIN"/>
    <property type="match status" value="1"/>
</dbReference>
<dbReference type="CDD" id="cd02247">
    <property type="entry name" value="cupin_pirin_C"/>
    <property type="match status" value="1"/>
</dbReference>
<gene>
    <name evidence="5" type="ORF">GCM10023187_52120</name>
</gene>
<comment type="caution">
    <text evidence="5">The sequence shown here is derived from an EMBL/GenBank/DDBJ whole genome shotgun (WGS) entry which is preliminary data.</text>
</comment>
<dbReference type="PIRSF" id="PIRSF006232">
    <property type="entry name" value="Pirin"/>
    <property type="match status" value="1"/>
</dbReference>
<dbReference type="EMBL" id="BAABHB010000017">
    <property type="protein sequence ID" value="GAA4418576.1"/>
    <property type="molecule type" value="Genomic_DNA"/>
</dbReference>
<evidence type="ECO:0000313" key="6">
    <source>
        <dbReference type="Proteomes" id="UP001500936"/>
    </source>
</evidence>
<dbReference type="RefSeq" id="WP_345270998.1">
    <property type="nucleotide sequence ID" value="NZ_BAABHB010000017.1"/>
</dbReference>
<dbReference type="Pfam" id="PF05726">
    <property type="entry name" value="Pirin_C"/>
    <property type="match status" value="1"/>
</dbReference>
<evidence type="ECO:0000259" key="4">
    <source>
        <dbReference type="Pfam" id="PF05726"/>
    </source>
</evidence>
<accession>A0ABP8KXB9</accession>
<keyword evidence="6" id="KW-1185">Reference proteome</keyword>
<evidence type="ECO:0000259" key="3">
    <source>
        <dbReference type="Pfam" id="PF02678"/>
    </source>
</evidence>
<reference evidence="6" key="1">
    <citation type="journal article" date="2019" name="Int. J. Syst. Evol. Microbiol.">
        <title>The Global Catalogue of Microorganisms (GCM) 10K type strain sequencing project: providing services to taxonomists for standard genome sequencing and annotation.</title>
        <authorList>
            <consortium name="The Broad Institute Genomics Platform"/>
            <consortium name="The Broad Institute Genome Sequencing Center for Infectious Disease"/>
            <person name="Wu L."/>
            <person name="Ma J."/>
        </authorList>
    </citation>
    <scope>NUCLEOTIDE SEQUENCE [LARGE SCALE GENOMIC DNA]</scope>
    <source>
        <strain evidence="6">JCM 17925</strain>
    </source>
</reference>
<dbReference type="Gene3D" id="2.60.120.10">
    <property type="entry name" value="Jelly Rolls"/>
    <property type="match status" value="2"/>
</dbReference>
<dbReference type="Pfam" id="PF02678">
    <property type="entry name" value="Pirin"/>
    <property type="match status" value="1"/>
</dbReference>
<feature type="domain" description="Pirin N-terminal" evidence="3">
    <location>
        <begin position="68"/>
        <end position="126"/>
    </location>
</feature>
<dbReference type="InterPro" id="IPR003829">
    <property type="entry name" value="Pirin_N_dom"/>
</dbReference>
<dbReference type="PANTHER" id="PTHR13903">
    <property type="entry name" value="PIRIN-RELATED"/>
    <property type="match status" value="1"/>
</dbReference>
<dbReference type="SUPFAM" id="SSF51182">
    <property type="entry name" value="RmlC-like cupins"/>
    <property type="match status" value="1"/>
</dbReference>